<feature type="binding site" evidence="7">
    <location>
        <position position="125"/>
    </location>
    <ligand>
        <name>orotate</name>
        <dbReference type="ChEBI" id="CHEBI:30839"/>
    </ligand>
</feature>
<comment type="similarity">
    <text evidence="7">Belongs to the purine/pyrimidine phosphoribosyltransferase family. PyrE subfamily.</text>
</comment>
<dbReference type="GO" id="GO:0000287">
    <property type="term" value="F:magnesium ion binding"/>
    <property type="evidence" value="ECO:0007669"/>
    <property type="project" value="UniProtKB-UniRule"/>
</dbReference>
<feature type="binding site" description="in other chain" evidence="7">
    <location>
        <position position="32"/>
    </location>
    <ligand>
        <name>5-phospho-alpha-D-ribose 1-diphosphate</name>
        <dbReference type="ChEBI" id="CHEBI:58017"/>
        <note>ligand shared between dimeric partners</note>
    </ligand>
</feature>
<dbReference type="AlphaFoldDB" id="A0A4Y8PA12"/>
<dbReference type="UniPathway" id="UPA00070">
    <property type="reaction ID" value="UER00119"/>
</dbReference>
<comment type="subunit">
    <text evidence="7">Homodimer.</text>
</comment>
<proteinExistence type="inferred from homology"/>
<feature type="binding site" evidence="7">
    <location>
        <position position="102"/>
    </location>
    <ligand>
        <name>5-phospho-alpha-D-ribose 1-diphosphate</name>
        <dbReference type="ChEBI" id="CHEBI:58017"/>
        <note>ligand shared between dimeric partners</note>
    </ligand>
</feature>
<dbReference type="HAMAP" id="MF_01208">
    <property type="entry name" value="PyrE"/>
    <property type="match status" value="1"/>
</dbReference>
<comment type="caution">
    <text evidence="9">The sequence shown here is derived from an EMBL/GenBank/DDBJ whole genome shotgun (WGS) entry which is preliminary data.</text>
</comment>
<dbReference type="CDD" id="cd06223">
    <property type="entry name" value="PRTases_typeI"/>
    <property type="match status" value="1"/>
</dbReference>
<dbReference type="PANTHER" id="PTHR19278:SF9">
    <property type="entry name" value="URIDINE 5'-MONOPHOSPHATE SYNTHASE"/>
    <property type="match status" value="1"/>
</dbReference>
<evidence type="ECO:0000256" key="2">
    <source>
        <dbReference type="ARBA" id="ARBA00011971"/>
    </source>
</evidence>
<evidence type="ECO:0000256" key="7">
    <source>
        <dbReference type="HAMAP-Rule" id="MF_01208"/>
    </source>
</evidence>
<dbReference type="Proteomes" id="UP000297713">
    <property type="component" value="Unassembled WGS sequence"/>
</dbReference>
<dbReference type="EMBL" id="LXQC01000158">
    <property type="protein sequence ID" value="TFE67198.1"/>
    <property type="molecule type" value="Genomic_DNA"/>
</dbReference>
<accession>A0A4Y8PA12</accession>
<dbReference type="Gene3D" id="3.40.50.2020">
    <property type="match status" value="1"/>
</dbReference>
<dbReference type="GO" id="GO:0044205">
    <property type="term" value="P:'de novo' UMP biosynthetic process"/>
    <property type="evidence" value="ECO:0007669"/>
    <property type="project" value="UniProtKB-UniRule"/>
</dbReference>
<dbReference type="InterPro" id="IPR006273">
    <property type="entry name" value="Orotate_PRibTrfase_bac"/>
</dbReference>
<dbReference type="OrthoDB" id="9783570at2"/>
<dbReference type="PANTHER" id="PTHR19278">
    <property type="entry name" value="OROTATE PHOSPHORIBOSYLTRANSFERASE"/>
    <property type="match status" value="1"/>
</dbReference>
<dbReference type="GO" id="GO:0019856">
    <property type="term" value="P:pyrimidine nucleobase biosynthetic process"/>
    <property type="evidence" value="ECO:0007669"/>
    <property type="project" value="InterPro"/>
</dbReference>
<sequence>MDIVHDNDPLALELLDSLIKSGALLEGHFLLRSGLHSRYFLQCALLLQNPLLCARYSSYLAQKIQQLDAQTIVSAAIGGILIGHEVAKKLGLRHIYAEKDKKGMVLRRFQLQASERVIVVEDVMTTGGTVKAIMDSVRAKKGEVCAVGCLVDRSGGNIDFGVPCFSLLKLKIETFPAENLPEDLKKSSPVRP</sequence>
<keyword evidence="4 7" id="KW-0808">Transferase</keyword>
<keyword evidence="5 7" id="KW-0460">Magnesium</keyword>
<organism evidence="9 10">
    <name type="scientific">Methylacidiphilum caldifontis</name>
    <dbReference type="NCBI Taxonomy" id="2795386"/>
    <lineage>
        <taxon>Bacteria</taxon>
        <taxon>Pseudomonadati</taxon>
        <taxon>Verrucomicrobiota</taxon>
        <taxon>Methylacidiphilae</taxon>
        <taxon>Methylacidiphilales</taxon>
        <taxon>Methylacidiphilaceae</taxon>
        <taxon>Methylacidiphilum (ex Ratnadevi et al. 2023)</taxon>
    </lineage>
</organism>
<evidence type="ECO:0000313" key="10">
    <source>
        <dbReference type="Proteomes" id="UP000297713"/>
    </source>
</evidence>
<gene>
    <name evidence="7" type="primary">pyrE</name>
    <name evidence="9" type="ORF">A7Q10_09755</name>
</gene>
<comment type="catalytic activity">
    <reaction evidence="7">
        <text>orotidine 5'-phosphate + diphosphate = orotate + 5-phospho-alpha-D-ribose 1-diphosphate</text>
        <dbReference type="Rhea" id="RHEA:10380"/>
        <dbReference type="ChEBI" id="CHEBI:30839"/>
        <dbReference type="ChEBI" id="CHEBI:33019"/>
        <dbReference type="ChEBI" id="CHEBI:57538"/>
        <dbReference type="ChEBI" id="CHEBI:58017"/>
        <dbReference type="EC" id="2.4.2.10"/>
    </reaction>
</comment>
<keyword evidence="3 7" id="KW-0328">Glycosyltransferase</keyword>
<evidence type="ECO:0000256" key="6">
    <source>
        <dbReference type="ARBA" id="ARBA00022975"/>
    </source>
</evidence>
<feature type="binding site" description="in other chain" evidence="7">
    <location>
        <begin position="121"/>
        <end position="129"/>
    </location>
    <ligand>
        <name>5-phospho-alpha-D-ribose 1-diphosphate</name>
        <dbReference type="ChEBI" id="CHEBI:58017"/>
        <note>ligand shared between dimeric partners</note>
    </ligand>
</feature>
<keyword evidence="10" id="KW-1185">Reference proteome</keyword>
<dbReference type="InterPro" id="IPR000836">
    <property type="entry name" value="PRTase_dom"/>
</dbReference>
<comment type="pathway">
    <text evidence="1 7">Pyrimidine metabolism; UMP biosynthesis via de novo pathway; UMP from orotate: step 1/2.</text>
</comment>
<name>A0A4Y8PA12_9BACT</name>
<evidence type="ECO:0000256" key="4">
    <source>
        <dbReference type="ARBA" id="ARBA00022679"/>
    </source>
</evidence>
<comment type="function">
    <text evidence="7">Catalyzes the transfer of a ribosyl phosphate group from 5-phosphoribose 1-diphosphate to orotate, leading to the formation of orotidine monophosphate (OMP).</text>
</comment>
<feature type="domain" description="Phosphoribosyltransferase" evidence="8">
    <location>
        <begin position="47"/>
        <end position="156"/>
    </location>
</feature>
<dbReference type="InterPro" id="IPR029057">
    <property type="entry name" value="PRTase-like"/>
</dbReference>
<evidence type="ECO:0000256" key="1">
    <source>
        <dbReference type="ARBA" id="ARBA00004889"/>
    </source>
</evidence>
<evidence type="ECO:0000256" key="5">
    <source>
        <dbReference type="ARBA" id="ARBA00022842"/>
    </source>
</evidence>
<dbReference type="Pfam" id="PF00156">
    <property type="entry name" value="Pribosyltran"/>
    <property type="match status" value="1"/>
</dbReference>
<comment type="cofactor">
    <cofactor evidence="7">
        <name>Mg(2+)</name>
        <dbReference type="ChEBI" id="CHEBI:18420"/>
    </cofactor>
</comment>
<evidence type="ECO:0000313" key="9">
    <source>
        <dbReference type="EMBL" id="TFE67198.1"/>
    </source>
</evidence>
<comment type="caution">
    <text evidence="7">Lacks conserved residue(s) required for the propagation of feature annotation.</text>
</comment>
<dbReference type="RefSeq" id="WP_134440595.1">
    <property type="nucleotide sequence ID" value="NZ_CP065957.1"/>
</dbReference>
<dbReference type="EC" id="2.4.2.10" evidence="2 7"/>
<dbReference type="NCBIfam" id="TIGR01367">
    <property type="entry name" value="pyrE_Therm"/>
    <property type="match status" value="1"/>
</dbReference>
<evidence type="ECO:0000256" key="3">
    <source>
        <dbReference type="ARBA" id="ARBA00022676"/>
    </source>
</evidence>
<dbReference type="SUPFAM" id="SSF53271">
    <property type="entry name" value="PRTase-like"/>
    <property type="match status" value="1"/>
</dbReference>
<dbReference type="GO" id="GO:0004588">
    <property type="term" value="F:orotate phosphoribosyltransferase activity"/>
    <property type="evidence" value="ECO:0007669"/>
    <property type="project" value="UniProtKB-UniRule"/>
</dbReference>
<feature type="binding site" description="in other chain" evidence="7">
    <location>
        <position position="99"/>
    </location>
    <ligand>
        <name>5-phospho-alpha-D-ribose 1-diphosphate</name>
        <dbReference type="ChEBI" id="CHEBI:58017"/>
        <note>ligand shared between dimeric partners</note>
    </ligand>
</feature>
<dbReference type="InterPro" id="IPR023031">
    <property type="entry name" value="OPRT"/>
</dbReference>
<keyword evidence="6 7" id="KW-0665">Pyrimidine biosynthesis</keyword>
<evidence type="ECO:0000259" key="8">
    <source>
        <dbReference type="Pfam" id="PF00156"/>
    </source>
</evidence>
<protein>
    <recommendedName>
        <fullName evidence="2 7">Orotate phosphoribosyltransferase</fullName>
        <shortName evidence="7">OPRT</shortName>
        <shortName evidence="7">OPRTase</shortName>
        <ecNumber evidence="2 7">2.4.2.10</ecNumber>
    </recommendedName>
</protein>
<reference evidence="9 10" key="1">
    <citation type="submission" date="2016-05" db="EMBL/GenBank/DDBJ databases">
        <title>Diversity and Homogeneity among Thermoacidophilic Verrucomicrobia Methanotrophs Linked with Geographical Origin.</title>
        <authorList>
            <person name="Erikstad H.-A."/>
            <person name="Smestad N.B."/>
            <person name="Ceballos R.M."/>
            <person name="Birkeland N.-K."/>
        </authorList>
    </citation>
    <scope>NUCLEOTIDE SEQUENCE [LARGE SCALE GENOMIC DNA]</scope>
    <source>
        <strain evidence="9 10">Phi</strain>
    </source>
</reference>
<feature type="binding site" evidence="7">
    <location>
        <position position="153"/>
    </location>
    <ligand>
        <name>orotate</name>
        <dbReference type="ChEBI" id="CHEBI:30839"/>
    </ligand>
</feature>